<keyword evidence="2" id="KW-0808">Transferase</keyword>
<dbReference type="InterPro" id="IPR051531">
    <property type="entry name" value="N-acetyltransferase"/>
</dbReference>
<dbReference type="Pfam" id="PF13302">
    <property type="entry name" value="Acetyltransf_3"/>
    <property type="match status" value="1"/>
</dbReference>
<evidence type="ECO:0000313" key="2">
    <source>
        <dbReference type="EMBL" id="SCM82848.1"/>
    </source>
</evidence>
<name>A0A212LZA0_9FIRM</name>
<dbReference type="PANTHER" id="PTHR43792:SF1">
    <property type="entry name" value="N-ACETYLTRANSFERASE DOMAIN-CONTAINING PROTEIN"/>
    <property type="match status" value="1"/>
</dbReference>
<feature type="domain" description="N-acetyltransferase" evidence="1">
    <location>
        <begin position="146"/>
        <end position="308"/>
    </location>
</feature>
<protein>
    <submittedName>
        <fullName evidence="2">Acetyltransferase, ribosomal protein N-acetylase (Modular protein)</fullName>
    </submittedName>
</protein>
<evidence type="ECO:0000259" key="1">
    <source>
        <dbReference type="PROSITE" id="PS51186"/>
    </source>
</evidence>
<keyword evidence="2" id="KW-0689">Ribosomal protein</keyword>
<dbReference type="GO" id="GO:0016747">
    <property type="term" value="F:acyltransferase activity, transferring groups other than amino-acyl groups"/>
    <property type="evidence" value="ECO:0007669"/>
    <property type="project" value="InterPro"/>
</dbReference>
<dbReference type="GO" id="GO:0005840">
    <property type="term" value="C:ribosome"/>
    <property type="evidence" value="ECO:0007669"/>
    <property type="project" value="UniProtKB-KW"/>
</dbReference>
<dbReference type="PANTHER" id="PTHR43792">
    <property type="entry name" value="GNAT FAMILY, PUTATIVE (AFU_ORTHOLOGUE AFUA_3G00765)-RELATED-RELATED"/>
    <property type="match status" value="1"/>
</dbReference>
<gene>
    <name evidence="2" type="ORF">KL86SPO_50620</name>
</gene>
<dbReference type="SUPFAM" id="SSF55729">
    <property type="entry name" value="Acyl-CoA N-acyltransferases (Nat)"/>
    <property type="match status" value="1"/>
</dbReference>
<reference evidence="2" key="1">
    <citation type="submission" date="2016-08" db="EMBL/GenBank/DDBJ databases">
        <authorList>
            <person name="Seilhamer J.J."/>
        </authorList>
    </citation>
    <scope>NUCLEOTIDE SEQUENCE</scope>
    <source>
        <strain evidence="2">86</strain>
    </source>
</reference>
<dbReference type="InterPro" id="IPR000182">
    <property type="entry name" value="GNAT_dom"/>
</dbReference>
<keyword evidence="2" id="KW-0687">Ribonucleoprotein</keyword>
<dbReference type="Gene3D" id="3.40.630.30">
    <property type="match status" value="1"/>
</dbReference>
<dbReference type="InterPro" id="IPR016181">
    <property type="entry name" value="Acyl_CoA_acyltransferase"/>
</dbReference>
<dbReference type="AlphaFoldDB" id="A0A212LZA0"/>
<dbReference type="EMBL" id="FMJE01000005">
    <property type="protein sequence ID" value="SCM82848.1"/>
    <property type="molecule type" value="Genomic_DNA"/>
</dbReference>
<sequence>MEPSKMIFHHIGKPVSLESIKDNKDVKYSPLFDMYSLNMQNDAPLPIEWHAFGTDSSLDRRIQTEPHIAFKVNDIAAVLIGQEIVMPLYEPFSGYRCAMIQVSGVLIELIETSLPEEKIWHDEETLKNGVLYGGEEKNFELESERLRFRKITAEDFDLLKELLGNPAVMYAWEHTFSDEQVRDWIQKQLTYYVQDGVGYFAVHEKSTGAFVGQMGLHRFVLDNLKGFEVCYMLAPHHWKKGYAIEGVRRLEAYACEELRLRTLYAQVKTNNQASVVVAEKAGFVKQLKFTKYYNGKAMEHFLYVKTLTGYGVD</sequence>
<organism evidence="2">
    <name type="scientific">uncultured Sporomusa sp</name>
    <dbReference type="NCBI Taxonomy" id="307249"/>
    <lineage>
        <taxon>Bacteria</taxon>
        <taxon>Bacillati</taxon>
        <taxon>Bacillota</taxon>
        <taxon>Negativicutes</taxon>
        <taxon>Selenomonadales</taxon>
        <taxon>Sporomusaceae</taxon>
        <taxon>Sporomusa</taxon>
        <taxon>environmental samples</taxon>
    </lineage>
</organism>
<proteinExistence type="predicted"/>
<accession>A0A212LZA0</accession>
<dbReference type="PROSITE" id="PS51186">
    <property type="entry name" value="GNAT"/>
    <property type="match status" value="1"/>
</dbReference>